<dbReference type="InterPro" id="IPR002716">
    <property type="entry name" value="PIN_dom"/>
</dbReference>
<dbReference type="AlphaFoldDB" id="A0A2N5RXY6"/>
<gene>
    <name evidence="3" type="ORF">PCASD_23865</name>
</gene>
<protein>
    <recommendedName>
        <fullName evidence="2">PIN domain-containing protein</fullName>
    </recommendedName>
</protein>
<feature type="compositionally biased region" description="Basic and acidic residues" evidence="1">
    <location>
        <begin position="857"/>
        <end position="871"/>
    </location>
</feature>
<dbReference type="InterPro" id="IPR029060">
    <property type="entry name" value="PIN-like_dom_sf"/>
</dbReference>
<reference evidence="3 4" key="1">
    <citation type="submission" date="2017-11" db="EMBL/GenBank/DDBJ databases">
        <title>De novo assembly and phasing of dikaryotic genomes from two isolates of Puccinia coronata f. sp. avenae, the causal agent of oat crown rust.</title>
        <authorList>
            <person name="Miller M.E."/>
            <person name="Zhang Y."/>
            <person name="Omidvar V."/>
            <person name="Sperschneider J."/>
            <person name="Schwessinger B."/>
            <person name="Raley C."/>
            <person name="Palmer J.M."/>
            <person name="Garnica D."/>
            <person name="Upadhyaya N."/>
            <person name="Rathjen J."/>
            <person name="Taylor J.M."/>
            <person name="Park R.F."/>
            <person name="Dodds P.N."/>
            <person name="Hirsch C.D."/>
            <person name="Kianian S.F."/>
            <person name="Figueroa M."/>
        </authorList>
    </citation>
    <scope>NUCLEOTIDE SEQUENCE [LARGE SCALE GENOMIC DNA]</scope>
    <source>
        <strain evidence="3">12SD80</strain>
    </source>
</reference>
<evidence type="ECO:0000313" key="4">
    <source>
        <dbReference type="Proteomes" id="UP000235392"/>
    </source>
</evidence>
<dbReference type="Gene3D" id="3.40.50.1010">
    <property type="entry name" value="5'-nuclease"/>
    <property type="match status" value="1"/>
</dbReference>
<feature type="compositionally biased region" description="Basic residues" evidence="1">
    <location>
        <begin position="205"/>
        <end position="219"/>
    </location>
</feature>
<feature type="region of interest" description="Disordered" evidence="1">
    <location>
        <begin position="184"/>
        <end position="222"/>
    </location>
</feature>
<dbReference type="PANTHER" id="PTHR16161">
    <property type="entry name" value="TRANSCRIPTIONAL PROTEIN SWT1"/>
    <property type="match status" value="1"/>
</dbReference>
<feature type="compositionally biased region" description="Basic residues" evidence="1">
    <location>
        <begin position="38"/>
        <end position="51"/>
    </location>
</feature>
<feature type="compositionally biased region" description="Polar residues" evidence="1">
    <location>
        <begin position="872"/>
        <end position="936"/>
    </location>
</feature>
<dbReference type="GO" id="GO:0004540">
    <property type="term" value="F:RNA nuclease activity"/>
    <property type="evidence" value="ECO:0007669"/>
    <property type="project" value="UniProtKB-ARBA"/>
</dbReference>
<accession>A0A2N5RXY6</accession>
<feature type="region of interest" description="Disordered" evidence="1">
    <location>
        <begin position="1"/>
        <end position="83"/>
    </location>
</feature>
<dbReference type="PANTHER" id="PTHR16161:SF0">
    <property type="entry name" value="TRANSCRIPTIONAL PROTEIN SWT1"/>
    <property type="match status" value="1"/>
</dbReference>
<dbReference type="SUPFAM" id="SSF88723">
    <property type="entry name" value="PIN domain-like"/>
    <property type="match status" value="1"/>
</dbReference>
<proteinExistence type="predicted"/>
<evidence type="ECO:0000256" key="1">
    <source>
        <dbReference type="SAM" id="MobiDB-lite"/>
    </source>
</evidence>
<dbReference type="GO" id="GO:0005634">
    <property type="term" value="C:nucleus"/>
    <property type="evidence" value="ECO:0007669"/>
    <property type="project" value="TreeGrafter"/>
</dbReference>
<organism evidence="3 4">
    <name type="scientific">Puccinia coronata f. sp. avenae</name>
    <dbReference type="NCBI Taxonomy" id="200324"/>
    <lineage>
        <taxon>Eukaryota</taxon>
        <taxon>Fungi</taxon>
        <taxon>Dikarya</taxon>
        <taxon>Basidiomycota</taxon>
        <taxon>Pucciniomycotina</taxon>
        <taxon>Pucciniomycetes</taxon>
        <taxon>Pucciniales</taxon>
        <taxon>Pucciniaceae</taxon>
        <taxon>Puccinia</taxon>
    </lineage>
</organism>
<comment type="caution">
    <text evidence="3">The sequence shown here is derived from an EMBL/GenBank/DDBJ whole genome shotgun (WGS) entry which is preliminary data.</text>
</comment>
<dbReference type="InterPro" id="IPR052626">
    <property type="entry name" value="SWT1_Regulator"/>
</dbReference>
<evidence type="ECO:0000259" key="2">
    <source>
        <dbReference type="Pfam" id="PF13638"/>
    </source>
</evidence>
<feature type="region of interest" description="Disordered" evidence="1">
    <location>
        <begin position="812"/>
        <end position="936"/>
    </location>
</feature>
<feature type="compositionally biased region" description="Low complexity" evidence="1">
    <location>
        <begin position="52"/>
        <end position="79"/>
    </location>
</feature>
<feature type="region of interest" description="Disordered" evidence="1">
    <location>
        <begin position="946"/>
        <end position="965"/>
    </location>
</feature>
<dbReference type="EMBL" id="PGCI01001284">
    <property type="protein sequence ID" value="PLW05868.1"/>
    <property type="molecule type" value="Genomic_DNA"/>
</dbReference>
<feature type="region of interest" description="Disordered" evidence="1">
    <location>
        <begin position="417"/>
        <end position="477"/>
    </location>
</feature>
<sequence length="965" mass="107543">MPPKRRYFTDRQHQKNKRNRFQSDTDHAPSQHQQQNHSQHKQRHQHQHSHQQHQQYQQYQQYQHQHQQIHPSHRPSQSSADPANCAQELERLSLSYQGLPPPINQAPSANQPAFLAGKSYQFNPGWTQGVNCAIQHNMQGNQPSINPPHQTCQPINRFPARPIANLPQRESLLCVNPSAILGSPLNQQKRSDNVGDSNPGMPSTRRGRKKKPRSARRKNCQIPAVNQGGSEINRIDIVLDTNILLAYQHFLQALVPLLGSSCRLLVPAAVIQELDAQKNRKQMVQVFQKGKCSSHQTMALLSRQATRWLLTLTRPGFSNVVLQKRDEESDEVQNTKNADTRILIYARQLHRQARSDDPGQVIVLLSNDNNLRLLAQNEGICSLQMADFCHSHEKVVDCIRAVAPPFLNPAITGPPIPSQVTHSLPKRALPPTTHQANETARKSWVPRGQDGQFTFTSSLPSSTRPSDSTPSNGPDQQLVRLKYQIRKTRSCRGCESAIQFTPQVSPDQIHHNCPKCCETICKGCMGVRDCKWNCLGPLHETDCEAIKCCATGRALIWIELLEQLDSCFVRNQYKLAFKHGAKVTHLYGDEALTRYMRVAHALLVVSGKEDEQLGFLESILISSRFIDALSQTFLCAPLVSWHFRSELFLSAIRVVQAILQKLEEPWKILNSEFIKASTSNISIVDDRQHQAVWRKIVETTNQPNATAVKVKQLQDLFPNLMADVEDILHNQPASSSTTLKELLDNAIHVPLCYVLENLFRAAIEMETRPSNHTVTLPDNIQVTAPLSDDTLSMTSALTELKIVYESRIGTPVNSDAAKGADPSGTSEGDTNRGGDQVKPEGKEKYQTNSQNVAGDEIESRDSKIKCTDDSGSKNQAVTRNETQGASHAISNTKENATSKAQKKAQGNSKPNIQSHGSNDAASSKTDSDLPPTTTKVLNNVDNLSISSSALNSEDSDDSSDIVFLY</sequence>
<name>A0A2N5RXY6_9BASI</name>
<feature type="domain" description="PIN" evidence="2">
    <location>
        <begin position="237"/>
        <end position="382"/>
    </location>
</feature>
<dbReference type="Proteomes" id="UP000235392">
    <property type="component" value="Unassembled WGS sequence"/>
</dbReference>
<dbReference type="Pfam" id="PF13638">
    <property type="entry name" value="PIN_4"/>
    <property type="match status" value="1"/>
</dbReference>
<feature type="compositionally biased region" description="Low complexity" evidence="1">
    <location>
        <begin position="456"/>
        <end position="471"/>
    </location>
</feature>
<evidence type="ECO:0000313" key="3">
    <source>
        <dbReference type="EMBL" id="PLW05868.1"/>
    </source>
</evidence>
<feature type="compositionally biased region" description="Basic and acidic residues" evidence="1">
    <location>
        <begin position="829"/>
        <end position="845"/>
    </location>
</feature>